<name>A0A5B0GCC6_9BURK</name>
<dbReference type="AlphaFoldDB" id="A0A5B0GCC6"/>
<feature type="transmembrane region" description="Helical" evidence="7">
    <location>
        <begin position="27"/>
        <end position="48"/>
    </location>
</feature>
<evidence type="ECO:0000256" key="3">
    <source>
        <dbReference type="ARBA" id="ARBA00022519"/>
    </source>
</evidence>
<evidence type="ECO:0000256" key="7">
    <source>
        <dbReference type="SAM" id="Phobius"/>
    </source>
</evidence>
<keyword evidence="5 7" id="KW-1133">Transmembrane helix</keyword>
<proteinExistence type="predicted"/>
<dbReference type="GO" id="GO:0005886">
    <property type="term" value="C:plasma membrane"/>
    <property type="evidence" value="ECO:0007669"/>
    <property type="project" value="UniProtKB-SubCell"/>
</dbReference>
<dbReference type="Pfam" id="PF02470">
    <property type="entry name" value="MlaD"/>
    <property type="match status" value="3"/>
</dbReference>
<comment type="caution">
    <text evidence="9">The sequence shown here is derived from an EMBL/GenBank/DDBJ whole genome shotgun (WGS) entry which is preliminary data.</text>
</comment>
<dbReference type="Proteomes" id="UP000325273">
    <property type="component" value="Unassembled WGS sequence"/>
</dbReference>
<evidence type="ECO:0000313" key="9">
    <source>
        <dbReference type="EMBL" id="KAA1000946.1"/>
    </source>
</evidence>
<evidence type="ECO:0000259" key="8">
    <source>
        <dbReference type="Pfam" id="PF02470"/>
    </source>
</evidence>
<keyword evidence="6 7" id="KW-0472">Membrane</keyword>
<evidence type="ECO:0000256" key="4">
    <source>
        <dbReference type="ARBA" id="ARBA00022692"/>
    </source>
</evidence>
<protein>
    <submittedName>
        <fullName evidence="9">MCE family protein</fullName>
    </submittedName>
</protein>
<dbReference type="PANTHER" id="PTHR30462">
    <property type="entry name" value="INTERMEMBRANE TRANSPORT PROTEIN PQIB-RELATED"/>
    <property type="match status" value="1"/>
</dbReference>
<comment type="subcellular location">
    <subcellularLocation>
        <location evidence="1">Cell inner membrane</location>
    </subcellularLocation>
</comment>
<keyword evidence="4 7" id="KW-0812">Transmembrane</keyword>
<accession>A0A5B0GCC6</accession>
<dbReference type="PANTHER" id="PTHR30462:SF0">
    <property type="entry name" value="INTERMEMBRANE TRANSPORT PROTEIN YEBT"/>
    <property type="match status" value="1"/>
</dbReference>
<dbReference type="InterPro" id="IPR003399">
    <property type="entry name" value="Mce/MlaD"/>
</dbReference>
<evidence type="ECO:0000256" key="6">
    <source>
        <dbReference type="ARBA" id="ARBA00023136"/>
    </source>
</evidence>
<evidence type="ECO:0000313" key="10">
    <source>
        <dbReference type="Proteomes" id="UP000325273"/>
    </source>
</evidence>
<keyword evidence="10" id="KW-1185">Reference proteome</keyword>
<dbReference type="EMBL" id="VTUZ01000042">
    <property type="protein sequence ID" value="KAA1000946.1"/>
    <property type="molecule type" value="Genomic_DNA"/>
</dbReference>
<keyword evidence="3" id="KW-0997">Cell inner membrane</keyword>
<keyword evidence="2" id="KW-1003">Cell membrane</keyword>
<evidence type="ECO:0000256" key="1">
    <source>
        <dbReference type="ARBA" id="ARBA00004533"/>
    </source>
</evidence>
<organism evidence="9 10">
    <name type="scientific">Paraburkholderia panacisoli</name>
    <dbReference type="NCBI Taxonomy" id="2603818"/>
    <lineage>
        <taxon>Bacteria</taxon>
        <taxon>Pseudomonadati</taxon>
        <taxon>Pseudomonadota</taxon>
        <taxon>Betaproteobacteria</taxon>
        <taxon>Burkholderiales</taxon>
        <taxon>Burkholderiaceae</taxon>
        <taxon>Paraburkholderia</taxon>
    </lineage>
</organism>
<sequence>MSRPPGNIPPDIPEAVVAPRKRWRVQLIWLVPLIAVLIGGWLAVKAVLDKGPTITITFATGEGLEAGKTKIKFKNVDIGTVTSVVLSPDHSHVIARADLAKDAASLLVDDTRFWVVRPRISGGTVSGIGTLLSGSFIGMDVGTGNGSHRDYVGLETPPVIATGVPGREFVLKGEDMGSLDVGSPIFFRRLQVGQVTSYALDGDGKGVTMGVFVNAPYDKYVKDDSRFWQASGIDVSLDTNGVKVNTQSLVAILIGGLAFQTPEENAEKSEAAAGTVFALFRDRTEAMKRHDRIVDTYVFNFTESVRGLSVGAPVDFRGITVGEVTAIYTRFDPVTKQFSIPVEIHLYPERFTSRYESGAAGGGRLAKDVSDRRALSTLLVDRGLRAQLRTGSLITGQLYVALEFFPHAAKASMNWDKTPPEFPTTPGNLQSLQDSLTSLMTKMNKIPFDAIGKNAQQTLVEANTLLKRLDTEVTPQARETLIAAHKALDSANNALLPNSPLQQGAGDALSELARTAAAFRTLADYLERHPEALLRGKPEDQK</sequence>
<evidence type="ECO:0000256" key="5">
    <source>
        <dbReference type="ARBA" id="ARBA00022989"/>
    </source>
</evidence>
<reference evidence="9 10" key="1">
    <citation type="submission" date="2019-08" db="EMBL/GenBank/DDBJ databases">
        <title>Paraburkholderia sp. DCY113.</title>
        <authorList>
            <person name="Kang J."/>
        </authorList>
    </citation>
    <scope>NUCLEOTIDE SEQUENCE [LARGE SCALE GENOMIC DNA]</scope>
    <source>
        <strain evidence="9 10">DCY113</strain>
    </source>
</reference>
<dbReference type="RefSeq" id="WP_149675047.1">
    <property type="nucleotide sequence ID" value="NZ_VTUZ01000042.1"/>
</dbReference>
<dbReference type="InterPro" id="IPR051800">
    <property type="entry name" value="PqiA-PqiB_transport"/>
</dbReference>
<gene>
    <name evidence="9" type="ORF">FVF58_39250</name>
</gene>
<evidence type="ECO:0000256" key="2">
    <source>
        <dbReference type="ARBA" id="ARBA00022475"/>
    </source>
</evidence>
<feature type="domain" description="Mce/MlaD" evidence="8">
    <location>
        <begin position="296"/>
        <end position="404"/>
    </location>
</feature>
<feature type="domain" description="Mce/MlaD" evidence="8">
    <location>
        <begin position="51"/>
        <end position="140"/>
    </location>
</feature>
<feature type="domain" description="Mce/MlaD" evidence="8">
    <location>
        <begin position="166"/>
        <end position="226"/>
    </location>
</feature>